<reference evidence="2 3" key="1">
    <citation type="submission" date="2020-02" db="EMBL/GenBank/DDBJ databases">
        <title>Bacillus aquiflavi sp. nov., isolated from yellow water of strong flavor Chinese baijiu in Yibin region of China.</title>
        <authorList>
            <person name="Xie J."/>
        </authorList>
    </citation>
    <scope>NUCLEOTIDE SEQUENCE [LARGE SCALE GENOMIC DNA]</scope>
    <source>
        <strain evidence="2 3">SA4</strain>
    </source>
</reference>
<dbReference type="Proteomes" id="UP000481043">
    <property type="component" value="Unassembled WGS sequence"/>
</dbReference>
<organism evidence="2 3">
    <name type="scientific">Bacillus mesophilus</name>
    <dbReference type="NCBI Taxonomy" id="1808955"/>
    <lineage>
        <taxon>Bacteria</taxon>
        <taxon>Bacillati</taxon>
        <taxon>Bacillota</taxon>
        <taxon>Bacilli</taxon>
        <taxon>Bacillales</taxon>
        <taxon>Bacillaceae</taxon>
        <taxon>Bacillus</taxon>
    </lineage>
</organism>
<accession>A0A6M0Q473</accession>
<comment type="caution">
    <text evidence="2">The sequence shown here is derived from an EMBL/GenBank/DDBJ whole genome shotgun (WGS) entry which is preliminary data.</text>
</comment>
<dbReference type="Pfam" id="PF21747">
    <property type="entry name" value="YpoC"/>
    <property type="match status" value="1"/>
</dbReference>
<name>A0A6M0Q473_9BACI</name>
<dbReference type="AlphaFoldDB" id="A0A6M0Q473"/>
<evidence type="ECO:0000259" key="1">
    <source>
        <dbReference type="Pfam" id="PF21747"/>
    </source>
</evidence>
<evidence type="ECO:0000313" key="2">
    <source>
        <dbReference type="EMBL" id="NEY71187.1"/>
    </source>
</evidence>
<dbReference type="EMBL" id="JAAIWM010000002">
    <property type="protein sequence ID" value="NEY71187.1"/>
    <property type="molecule type" value="Genomic_DNA"/>
</dbReference>
<dbReference type="RefSeq" id="WP_163178578.1">
    <property type="nucleotide sequence ID" value="NZ_JAAIWM010000002.1"/>
</dbReference>
<evidence type="ECO:0000313" key="3">
    <source>
        <dbReference type="Proteomes" id="UP000481043"/>
    </source>
</evidence>
<gene>
    <name evidence="2" type="ORF">G4D63_05470</name>
</gene>
<keyword evidence="3" id="KW-1185">Reference proteome</keyword>
<sequence length="177" mass="20890">MGKQLNVNIPTPFLHPLFFKESGQEFELHDESLETLVDLPFIYDIAHCLSIETNKPWEEREQTVAYLLSRWFESKNLLRELFGNRRRNEAKPIMSTNIAAFIMALNWTNKKPVTTLTNWKDALGTLEIKPVNCLERLEYIINSPDHYHSYLQLVELFEELNKQYQLSIMKEKSSLRT</sequence>
<protein>
    <recommendedName>
        <fullName evidence="1">YpoC-like domain-containing protein</fullName>
    </recommendedName>
</protein>
<proteinExistence type="predicted"/>
<feature type="domain" description="YpoC-like" evidence="1">
    <location>
        <begin position="61"/>
        <end position="171"/>
    </location>
</feature>
<dbReference type="InterPro" id="IPR048427">
    <property type="entry name" value="YpoC"/>
</dbReference>